<keyword evidence="3" id="KW-0808">Transferase</keyword>
<dbReference type="SUPFAM" id="SSF50998">
    <property type="entry name" value="Quinoprotein alcohol dehydrogenase-like"/>
    <property type="match status" value="1"/>
</dbReference>
<dbReference type="PANTHER" id="PTHR34512:SF30">
    <property type="entry name" value="OUTER MEMBRANE PROTEIN ASSEMBLY FACTOR BAMB"/>
    <property type="match status" value="1"/>
</dbReference>
<feature type="signal peptide" evidence="1">
    <location>
        <begin position="1"/>
        <end position="16"/>
    </location>
</feature>
<keyword evidence="3" id="KW-0723">Serine/threonine-protein kinase</keyword>
<dbReference type="InterPro" id="IPR011047">
    <property type="entry name" value="Quinoprotein_ADH-like_sf"/>
</dbReference>
<dbReference type="Pfam" id="PF13360">
    <property type="entry name" value="PQQ_2"/>
    <property type="match status" value="1"/>
</dbReference>
<reference evidence="3 4" key="1">
    <citation type="journal article" date="2010" name="J. Bacteriol.">
        <title>Genome sequence of Lentisphaera araneosa HTCC2155T, the type species of the order Lentisphaerales in the phylum Lentisphaerae.</title>
        <authorList>
            <person name="Thrash J.C."/>
            <person name="Cho J.C."/>
            <person name="Vergin K.L."/>
            <person name="Morris R.M."/>
            <person name="Giovannoni S.J."/>
        </authorList>
    </citation>
    <scope>NUCLEOTIDE SEQUENCE [LARGE SCALE GENOMIC DNA]</scope>
    <source>
        <strain evidence="3 4">HTCC2155</strain>
    </source>
</reference>
<gene>
    <name evidence="3" type="ORF">LNTAR_02162</name>
</gene>
<feature type="domain" description="Pyrrolo-quinoline quinone repeat" evidence="2">
    <location>
        <begin position="92"/>
        <end position="196"/>
    </location>
</feature>
<evidence type="ECO:0000313" key="4">
    <source>
        <dbReference type="Proteomes" id="UP000004947"/>
    </source>
</evidence>
<evidence type="ECO:0000256" key="1">
    <source>
        <dbReference type="SAM" id="SignalP"/>
    </source>
</evidence>
<dbReference type="EMBL" id="ABCK01000015">
    <property type="protein sequence ID" value="EDM26574.1"/>
    <property type="molecule type" value="Genomic_DNA"/>
</dbReference>
<protein>
    <submittedName>
        <fullName evidence="3">Probable serine/threonine protein kinase related protein</fullName>
    </submittedName>
</protein>
<dbReference type="Proteomes" id="UP000004947">
    <property type="component" value="Unassembled WGS sequence"/>
</dbReference>
<dbReference type="eggNOG" id="COG1520">
    <property type="taxonomic scope" value="Bacteria"/>
</dbReference>
<accession>A6DP42</accession>
<organism evidence="3 4">
    <name type="scientific">Lentisphaera araneosa HTCC2155</name>
    <dbReference type="NCBI Taxonomy" id="313628"/>
    <lineage>
        <taxon>Bacteria</taxon>
        <taxon>Pseudomonadati</taxon>
        <taxon>Lentisphaerota</taxon>
        <taxon>Lentisphaeria</taxon>
        <taxon>Lentisphaerales</taxon>
        <taxon>Lentisphaeraceae</taxon>
        <taxon>Lentisphaera</taxon>
    </lineage>
</organism>
<keyword evidence="1" id="KW-0732">Signal</keyword>
<evidence type="ECO:0000259" key="2">
    <source>
        <dbReference type="Pfam" id="PF13360"/>
    </source>
</evidence>
<dbReference type="PANTHER" id="PTHR34512">
    <property type="entry name" value="CELL SURFACE PROTEIN"/>
    <property type="match status" value="1"/>
</dbReference>
<dbReference type="Gene3D" id="2.130.10.10">
    <property type="entry name" value="YVTN repeat-like/Quinoprotein amine dehydrogenase"/>
    <property type="match status" value="1"/>
</dbReference>
<sequence>MYMKFLLLLLPSVLIAQNWSSAMGPNSNYQVEGDAPIKWSLVRNENIKWRRALAEAGQSAVIVWGDKLFTTMHKAIESEDQKMAVKDVIALCLDGKTGEILWQKELPGLVTIQLSSGFSDGTVFSPLCDGEKVWFFNRCGQMACFDLDGKEIWRRSFKPRYMHTNRQAEPRIEGDAILYVEMANKKEEYTSLGKKDLKKKKEFSQNREFWTYIHGIDKNTGEILWRDKHGITVHSNPLVNTLKNGERALVEVRGGPHAPVEGPAGLTLMSLEKGREGEAIWTKDFAHFVQTNLHWNSEFIPLFAGEYHYTLNTKDGSIFKKVNFLKNVILHKSDEPSKETDLQSKKNKPATYSTNILVGDDHYFLAHASAHLGKINVRTGSVEYLELPAQVIPGKNSRSEDQFKNSIKEVKNIPINQKGFAVGHKGHNTAGFGHMQSASPILVGKHLIFPVVTGTVYVIDTTKTLEKGKALVAINDLGEAGRTWTLSSFTYSQGKLFARTMKEIICIENKEEVNAKK</sequence>
<name>A6DP42_9BACT</name>
<proteinExistence type="predicted"/>
<keyword evidence="4" id="KW-1185">Reference proteome</keyword>
<evidence type="ECO:0000313" key="3">
    <source>
        <dbReference type="EMBL" id="EDM26574.1"/>
    </source>
</evidence>
<comment type="caution">
    <text evidence="3">The sequence shown here is derived from an EMBL/GenBank/DDBJ whole genome shotgun (WGS) entry which is preliminary data.</text>
</comment>
<keyword evidence="3" id="KW-0418">Kinase</keyword>
<dbReference type="AlphaFoldDB" id="A6DP42"/>
<dbReference type="InterPro" id="IPR002372">
    <property type="entry name" value="PQQ_rpt_dom"/>
</dbReference>
<dbReference type="GO" id="GO:0004674">
    <property type="term" value="F:protein serine/threonine kinase activity"/>
    <property type="evidence" value="ECO:0007669"/>
    <property type="project" value="UniProtKB-KW"/>
</dbReference>
<dbReference type="STRING" id="313628.LNTAR_02162"/>
<dbReference type="InterPro" id="IPR015943">
    <property type="entry name" value="WD40/YVTN_repeat-like_dom_sf"/>
</dbReference>
<feature type="chain" id="PRO_5002694202" evidence="1">
    <location>
        <begin position="17"/>
        <end position="517"/>
    </location>
</feature>